<proteinExistence type="predicted"/>
<dbReference type="EMBL" id="HBGK01052351">
    <property type="protein sequence ID" value="CAD9311818.1"/>
    <property type="molecule type" value="Transcribed_RNA"/>
</dbReference>
<sequence length="208" mass="22198">MGVHHSKFVHGGRLPGAHAPHVKHVADEHLPKPGKSLTVKASVPPSIVERKRKTEGNESIVVALENGDKIPVNVPKGLRAGEEFTYTMKENAEIEKVFASTLPSIPGMEVVCAKPILWATVTFNFTSGRYDNARMGTSVGSLLQEAQAKILEQVIHAKCNACLGMSFSITNDSTPGEKSGLGWKVVIVTACGTPAIVIPRKGRAHGSC</sequence>
<protein>
    <submittedName>
        <fullName evidence="1">Uncharacterized protein</fullName>
    </submittedName>
</protein>
<reference evidence="1" key="1">
    <citation type="submission" date="2021-01" db="EMBL/GenBank/DDBJ databases">
        <authorList>
            <person name="Corre E."/>
            <person name="Pelletier E."/>
            <person name="Niang G."/>
            <person name="Scheremetjew M."/>
            <person name="Finn R."/>
            <person name="Kale V."/>
            <person name="Holt S."/>
            <person name="Cochrane G."/>
            <person name="Meng A."/>
            <person name="Brown T."/>
            <person name="Cohen L."/>
        </authorList>
    </citation>
    <scope>NUCLEOTIDE SEQUENCE</scope>
    <source>
        <strain evidence="1">CCMP 410</strain>
    </source>
</reference>
<dbReference type="AlphaFoldDB" id="A0A7S1VWS9"/>
<accession>A0A7S1VWS9</accession>
<name>A0A7S1VWS9_9STRA</name>
<gene>
    <name evidence="1" type="ORF">GOCE00092_LOCUS27556</name>
</gene>
<evidence type="ECO:0000313" key="1">
    <source>
        <dbReference type="EMBL" id="CAD9311818.1"/>
    </source>
</evidence>
<organism evidence="1">
    <name type="scientific">Grammatophora oceanica</name>
    <dbReference type="NCBI Taxonomy" id="210454"/>
    <lineage>
        <taxon>Eukaryota</taxon>
        <taxon>Sar</taxon>
        <taxon>Stramenopiles</taxon>
        <taxon>Ochrophyta</taxon>
        <taxon>Bacillariophyta</taxon>
        <taxon>Fragilariophyceae</taxon>
        <taxon>Fragilariophycidae</taxon>
        <taxon>Rhabdonematales</taxon>
        <taxon>Grammatophoraceae</taxon>
        <taxon>Grammatophora</taxon>
    </lineage>
</organism>